<evidence type="ECO:0008006" key="5">
    <source>
        <dbReference type="Google" id="ProtNLM"/>
    </source>
</evidence>
<comment type="caution">
    <text evidence="3">The sequence shown here is derived from an EMBL/GenBank/DDBJ whole genome shotgun (WGS) entry which is preliminary data.</text>
</comment>
<accession>A0AAN6Y6L3</accession>
<name>A0AAN6Y6L3_9PEZI</name>
<dbReference type="PANTHER" id="PTHR34883:SF17">
    <property type="entry name" value="CUPREDOXIN"/>
    <property type="match status" value="1"/>
</dbReference>
<dbReference type="EMBL" id="MU858106">
    <property type="protein sequence ID" value="KAK4213603.1"/>
    <property type="molecule type" value="Genomic_DNA"/>
</dbReference>
<evidence type="ECO:0000313" key="4">
    <source>
        <dbReference type="Proteomes" id="UP001301769"/>
    </source>
</evidence>
<gene>
    <name evidence="3" type="ORF">QBC37DRAFT_285569</name>
</gene>
<dbReference type="Gene3D" id="2.60.40.420">
    <property type="entry name" value="Cupredoxins - blue copper proteins"/>
    <property type="match status" value="1"/>
</dbReference>
<evidence type="ECO:0000256" key="2">
    <source>
        <dbReference type="SAM" id="SignalP"/>
    </source>
</evidence>
<reference evidence="3" key="2">
    <citation type="submission" date="2023-05" db="EMBL/GenBank/DDBJ databases">
        <authorList>
            <consortium name="Lawrence Berkeley National Laboratory"/>
            <person name="Steindorff A."/>
            <person name="Hensen N."/>
            <person name="Bonometti L."/>
            <person name="Westerberg I."/>
            <person name="Brannstrom I.O."/>
            <person name="Guillou S."/>
            <person name="Cros-Aarteil S."/>
            <person name="Calhoun S."/>
            <person name="Haridas S."/>
            <person name="Kuo A."/>
            <person name="Mondo S."/>
            <person name="Pangilinan J."/>
            <person name="Riley R."/>
            <person name="Labutti K."/>
            <person name="Andreopoulos B."/>
            <person name="Lipzen A."/>
            <person name="Chen C."/>
            <person name="Yanf M."/>
            <person name="Daum C."/>
            <person name="Ng V."/>
            <person name="Clum A."/>
            <person name="Ohm R."/>
            <person name="Martin F."/>
            <person name="Silar P."/>
            <person name="Natvig D."/>
            <person name="Lalanne C."/>
            <person name="Gautier V."/>
            <person name="Ament-Velasquez S.L."/>
            <person name="Kruys A."/>
            <person name="Hutchinson M.I."/>
            <person name="Powell A.J."/>
            <person name="Barry K."/>
            <person name="Miller A.N."/>
            <person name="Grigoriev I.V."/>
            <person name="Debuchy R."/>
            <person name="Gladieux P."/>
            <person name="Thoren M.H."/>
            <person name="Johannesson H."/>
        </authorList>
    </citation>
    <scope>NUCLEOTIDE SEQUENCE</scope>
    <source>
        <strain evidence="3">PSN293</strain>
    </source>
</reference>
<dbReference type="InterPro" id="IPR052953">
    <property type="entry name" value="Ser-rich/MCO-related"/>
</dbReference>
<evidence type="ECO:0000256" key="1">
    <source>
        <dbReference type="SAM" id="MobiDB-lite"/>
    </source>
</evidence>
<keyword evidence="4" id="KW-1185">Reference proteome</keyword>
<sequence>MQFSTLALAALASLASAQTVHVVKVGVNNSLTYEPSDLTAAVGDMVQFQFFSGNHTATQSTFDKPCSPISQNSNITGFHSGFIPAAASEAMGMRAVYSIMINNTQPLWIYCAKGNHCESGMAMVINKPAANPNRTLAAYKELAKGATTELPTGGATGGTPGQTDATNGTSDGGAADTGAQGAGAGMLVAPSTVLLAAAGFAALLL</sequence>
<dbReference type="PANTHER" id="PTHR34883">
    <property type="entry name" value="SERINE-RICH PROTEIN, PUTATIVE-RELATED-RELATED"/>
    <property type="match status" value="1"/>
</dbReference>
<feature type="signal peptide" evidence="2">
    <location>
        <begin position="1"/>
        <end position="17"/>
    </location>
</feature>
<reference evidence="3" key="1">
    <citation type="journal article" date="2023" name="Mol. Phylogenet. Evol.">
        <title>Genome-scale phylogeny and comparative genomics of the fungal order Sordariales.</title>
        <authorList>
            <person name="Hensen N."/>
            <person name="Bonometti L."/>
            <person name="Westerberg I."/>
            <person name="Brannstrom I.O."/>
            <person name="Guillou S."/>
            <person name="Cros-Aarteil S."/>
            <person name="Calhoun S."/>
            <person name="Haridas S."/>
            <person name="Kuo A."/>
            <person name="Mondo S."/>
            <person name="Pangilinan J."/>
            <person name="Riley R."/>
            <person name="LaButti K."/>
            <person name="Andreopoulos B."/>
            <person name="Lipzen A."/>
            <person name="Chen C."/>
            <person name="Yan M."/>
            <person name="Daum C."/>
            <person name="Ng V."/>
            <person name="Clum A."/>
            <person name="Steindorff A."/>
            <person name="Ohm R.A."/>
            <person name="Martin F."/>
            <person name="Silar P."/>
            <person name="Natvig D.O."/>
            <person name="Lalanne C."/>
            <person name="Gautier V."/>
            <person name="Ament-Velasquez S.L."/>
            <person name="Kruys A."/>
            <person name="Hutchinson M.I."/>
            <person name="Powell A.J."/>
            <person name="Barry K."/>
            <person name="Miller A.N."/>
            <person name="Grigoriev I.V."/>
            <person name="Debuchy R."/>
            <person name="Gladieux P."/>
            <person name="Hiltunen Thoren M."/>
            <person name="Johannesson H."/>
        </authorList>
    </citation>
    <scope>NUCLEOTIDE SEQUENCE</scope>
    <source>
        <strain evidence="3">PSN293</strain>
    </source>
</reference>
<feature type="compositionally biased region" description="Low complexity" evidence="1">
    <location>
        <begin position="161"/>
        <end position="176"/>
    </location>
</feature>
<feature type="region of interest" description="Disordered" evidence="1">
    <location>
        <begin position="149"/>
        <end position="176"/>
    </location>
</feature>
<organism evidence="3 4">
    <name type="scientific">Rhypophila decipiens</name>
    <dbReference type="NCBI Taxonomy" id="261697"/>
    <lineage>
        <taxon>Eukaryota</taxon>
        <taxon>Fungi</taxon>
        <taxon>Dikarya</taxon>
        <taxon>Ascomycota</taxon>
        <taxon>Pezizomycotina</taxon>
        <taxon>Sordariomycetes</taxon>
        <taxon>Sordariomycetidae</taxon>
        <taxon>Sordariales</taxon>
        <taxon>Naviculisporaceae</taxon>
        <taxon>Rhypophila</taxon>
    </lineage>
</organism>
<proteinExistence type="predicted"/>
<evidence type="ECO:0000313" key="3">
    <source>
        <dbReference type="EMBL" id="KAK4213603.1"/>
    </source>
</evidence>
<dbReference type="Proteomes" id="UP001301769">
    <property type="component" value="Unassembled WGS sequence"/>
</dbReference>
<dbReference type="AlphaFoldDB" id="A0AAN6Y6L3"/>
<keyword evidence="2" id="KW-0732">Signal</keyword>
<dbReference type="SUPFAM" id="SSF49503">
    <property type="entry name" value="Cupredoxins"/>
    <property type="match status" value="1"/>
</dbReference>
<protein>
    <recommendedName>
        <fullName evidence="5">Extracellular serine-rich protein</fullName>
    </recommendedName>
</protein>
<feature type="chain" id="PRO_5043045375" description="Extracellular serine-rich protein" evidence="2">
    <location>
        <begin position="18"/>
        <end position="205"/>
    </location>
</feature>
<dbReference type="InterPro" id="IPR008972">
    <property type="entry name" value="Cupredoxin"/>
</dbReference>
<dbReference type="CDD" id="cd00920">
    <property type="entry name" value="Cupredoxin"/>
    <property type="match status" value="1"/>
</dbReference>